<reference evidence="1 2" key="1">
    <citation type="submission" date="2020-06" db="EMBL/GenBank/DDBJ databases">
        <title>Actinokineospora xiongansis sp. nov., isolated from soil of Baiyangdian.</title>
        <authorList>
            <person name="Zhang X."/>
        </authorList>
    </citation>
    <scope>NUCLEOTIDE SEQUENCE [LARGE SCALE GENOMIC DNA]</scope>
    <source>
        <strain evidence="1 2">HBU206404</strain>
    </source>
</reference>
<dbReference type="InterPro" id="IPR050708">
    <property type="entry name" value="T6SS_VgrG/RHS"/>
</dbReference>
<dbReference type="NCBIfam" id="TIGR03696">
    <property type="entry name" value="Rhs_assc_core"/>
    <property type="match status" value="1"/>
</dbReference>
<comment type="caution">
    <text evidence="1">The sequence shown here is derived from an EMBL/GenBank/DDBJ whole genome shotgun (WGS) entry which is preliminary data.</text>
</comment>
<evidence type="ECO:0008006" key="3">
    <source>
        <dbReference type="Google" id="ProtNLM"/>
    </source>
</evidence>
<dbReference type="InterPro" id="IPR006530">
    <property type="entry name" value="YD"/>
</dbReference>
<protein>
    <recommendedName>
        <fullName evidence="3">RHS repeat-associated core domain-containing protein</fullName>
    </recommendedName>
</protein>
<dbReference type="InterPro" id="IPR031325">
    <property type="entry name" value="RHS_repeat"/>
</dbReference>
<dbReference type="Proteomes" id="UP000734823">
    <property type="component" value="Unassembled WGS sequence"/>
</dbReference>
<dbReference type="InterPro" id="IPR022385">
    <property type="entry name" value="Rhs_assc_core"/>
</dbReference>
<dbReference type="RefSeq" id="WP_187224791.1">
    <property type="nucleotide sequence ID" value="NZ_JABVED010000044.1"/>
</dbReference>
<gene>
    <name evidence="1" type="ORF">GPZ80_31745</name>
</gene>
<organism evidence="1 2">
    <name type="scientific">Actinokineospora xionganensis</name>
    <dbReference type="NCBI Taxonomy" id="2684470"/>
    <lineage>
        <taxon>Bacteria</taxon>
        <taxon>Bacillati</taxon>
        <taxon>Actinomycetota</taxon>
        <taxon>Actinomycetes</taxon>
        <taxon>Pseudonocardiales</taxon>
        <taxon>Pseudonocardiaceae</taxon>
        <taxon>Actinokineospora</taxon>
    </lineage>
</organism>
<dbReference type="PANTHER" id="PTHR32305:SF17">
    <property type="entry name" value="TRNA NUCLEASE WAPA"/>
    <property type="match status" value="1"/>
</dbReference>
<dbReference type="Gene3D" id="2.180.10.10">
    <property type="entry name" value="RHS repeat-associated core"/>
    <property type="match status" value="2"/>
</dbReference>
<dbReference type="PANTHER" id="PTHR32305">
    <property type="match status" value="1"/>
</dbReference>
<name>A0ABR7LG80_9PSEU</name>
<sequence>MYQTTGSATFDASGRTLSVTDVLNHTTTTTYVPALGGVVSKIETTNPKQQKSTVTLDPARGTPLTATDVAGRVAQARYDALGRVVEVWQPGRAPGAEPNVKYQYRVDKTLPLAVTTKTLVDHGAGTNYLTSINLYDSSGRLRQTQVDDVSNPTKPVVSPWESADSRVVSEIFYDSHGRQQRSNNRYLTTGAPSTSLITADASNVDDRTVTTYDGAGRPTVVTAYRGDTATRDTKTFYGGDHVTTIPPQGGVPSTVISDARGRTTELVQYTAAPTVTGDVASGGNPQSTRYTYNPKGQLVELTDALGTKWGFEYDFLGRQSARVDPDSGRSTTTYNLAGQVTSTTDALNQVLSYDYDEIGRKTTSWEGAPFSRVKLASWAYDTAANGVGKLHSGTRHTPSGDYTVETSGYNSRGLPFDQIVKIPTGQEGLAGTYKTQLGYTSTSLPTYVTPAHAGGLPAENIQFTYDRFGQPQSTRGVNTIVAASTYSSAGEPLRYALGGLDQVALTFDRDTHTHRVNQITMTAVKAVPQIDDVQYTHDPAGNLTKAYNTQGHPDFGGTERTECFTYDGLNRLKEAWTSATANTCAATPGAGNVGGGTTPYWSSWEFNKVGSRTKQTQHQIAGGLTGDTTTTYTYATPGHAHAVTSTATSGPMGDTSTSYLYDAAGNTDTRVLPAGTQDLTWDKTGRLVNVDLTTTTPTNDSSYVYDADGNQLIRTEPGKTTLYLPGQEITRNTTTGAVTGTRYYTHNGTTVAVRNTGQNPTYLKADMHGTNQVAVASNNYTVTRRTQDPYGDPLGAQGTTPWPDTHGFLNKPTNTTTGLTDIGARNYDPTLGAFISVDPILDMANPQSWTGYAYANNNPTTLSDPTGLISDLDNEKQEARYREENNAFAEHRKNQEWETGNSPATNDPGELAQHFAPFINTPTLDGDPGNFWRPNDGWSGSGNKVCFGRTACNKAMLHILEHPDDIAGAKRIAAFYCVENFDVCDEHAVAYGIWSNFKINFPYLLAIGAARGVEKSGVVASEVVAAGSTGGGGAVSRAVSDLLVPAQQVAKSRGFEFAALGKGKLWANKDESLALRTPGHVASVKELGFTKGDIGVIRDYYAGVAKTAPANPSARQRADLMTYIVENW</sequence>
<evidence type="ECO:0000313" key="2">
    <source>
        <dbReference type="Proteomes" id="UP000734823"/>
    </source>
</evidence>
<proteinExistence type="predicted"/>
<dbReference type="Pfam" id="PF05593">
    <property type="entry name" value="RHS_repeat"/>
    <property type="match status" value="2"/>
</dbReference>
<evidence type="ECO:0000313" key="1">
    <source>
        <dbReference type="EMBL" id="MBC6451726.1"/>
    </source>
</evidence>
<dbReference type="EMBL" id="JABVED010000044">
    <property type="protein sequence ID" value="MBC6451726.1"/>
    <property type="molecule type" value="Genomic_DNA"/>
</dbReference>
<keyword evidence="2" id="KW-1185">Reference proteome</keyword>
<dbReference type="NCBIfam" id="TIGR01643">
    <property type="entry name" value="YD_repeat_2x"/>
    <property type="match status" value="2"/>
</dbReference>
<accession>A0ABR7LG80</accession>